<evidence type="ECO:0000256" key="10">
    <source>
        <dbReference type="PROSITE-ProRule" id="PRU01360"/>
    </source>
</evidence>
<dbReference type="AlphaFoldDB" id="A0A1B8ZV05"/>
<evidence type="ECO:0000256" key="6">
    <source>
        <dbReference type="ARBA" id="ARBA00023077"/>
    </source>
</evidence>
<dbReference type="Pfam" id="PF07715">
    <property type="entry name" value="Plug"/>
    <property type="match status" value="1"/>
</dbReference>
<keyword evidence="8 15" id="KW-0675">Receptor</keyword>
<evidence type="ECO:0000256" key="7">
    <source>
        <dbReference type="ARBA" id="ARBA00023136"/>
    </source>
</evidence>
<dbReference type="PANTHER" id="PTHR30069">
    <property type="entry name" value="TONB-DEPENDENT OUTER MEMBRANE RECEPTOR"/>
    <property type="match status" value="1"/>
</dbReference>
<protein>
    <submittedName>
        <fullName evidence="15">TonB-dependent receptor</fullName>
    </submittedName>
</protein>
<dbReference type="GO" id="GO:0009279">
    <property type="term" value="C:cell outer membrane"/>
    <property type="evidence" value="ECO:0007669"/>
    <property type="project" value="UniProtKB-SubCell"/>
</dbReference>
<dbReference type="InterPro" id="IPR039426">
    <property type="entry name" value="TonB-dep_rcpt-like"/>
</dbReference>
<dbReference type="EMBL" id="MAYG01000001">
    <property type="protein sequence ID" value="OCA75394.1"/>
    <property type="molecule type" value="Genomic_DNA"/>
</dbReference>
<evidence type="ECO:0000256" key="1">
    <source>
        <dbReference type="ARBA" id="ARBA00004571"/>
    </source>
</evidence>
<dbReference type="RefSeq" id="WP_065399363.1">
    <property type="nucleotide sequence ID" value="NZ_MAYG01000001.1"/>
</dbReference>
<gene>
    <name evidence="15" type="ORF">BBI00_14095</name>
</gene>
<dbReference type="PANTHER" id="PTHR30069:SF29">
    <property type="entry name" value="HEMOGLOBIN AND HEMOGLOBIN-HAPTOGLOBIN-BINDING PROTEIN 1-RELATED"/>
    <property type="match status" value="1"/>
</dbReference>
<evidence type="ECO:0000259" key="14">
    <source>
        <dbReference type="Pfam" id="PF07715"/>
    </source>
</evidence>
<evidence type="ECO:0000256" key="4">
    <source>
        <dbReference type="ARBA" id="ARBA00022692"/>
    </source>
</evidence>
<evidence type="ECO:0000256" key="12">
    <source>
        <dbReference type="SAM" id="SignalP"/>
    </source>
</evidence>
<evidence type="ECO:0000313" key="16">
    <source>
        <dbReference type="Proteomes" id="UP000093432"/>
    </source>
</evidence>
<evidence type="ECO:0000259" key="13">
    <source>
        <dbReference type="Pfam" id="PF00593"/>
    </source>
</evidence>
<dbReference type="InterPro" id="IPR012910">
    <property type="entry name" value="Plug_dom"/>
</dbReference>
<keyword evidence="6 11" id="KW-0798">TonB box</keyword>
<dbReference type="Pfam" id="PF00593">
    <property type="entry name" value="TonB_dep_Rec_b-barrel"/>
    <property type="match status" value="1"/>
</dbReference>
<evidence type="ECO:0000256" key="8">
    <source>
        <dbReference type="ARBA" id="ARBA00023170"/>
    </source>
</evidence>
<evidence type="ECO:0000313" key="15">
    <source>
        <dbReference type="EMBL" id="OCA75394.1"/>
    </source>
</evidence>
<reference evidence="16" key="1">
    <citation type="submission" date="2016-07" db="EMBL/GenBank/DDBJ databases">
        <authorList>
            <person name="Florea S."/>
            <person name="Webb J.S."/>
            <person name="Jaromczyk J."/>
            <person name="Schardl C.L."/>
        </authorList>
    </citation>
    <scope>NUCLEOTIDE SEQUENCE [LARGE SCALE GENOMIC DNA]</scope>
    <source>
        <strain evidence="16">CC-VM-7</strain>
    </source>
</reference>
<comment type="similarity">
    <text evidence="10 11">Belongs to the TonB-dependent receptor family.</text>
</comment>
<evidence type="ECO:0000256" key="5">
    <source>
        <dbReference type="ARBA" id="ARBA00022729"/>
    </source>
</evidence>
<comment type="subcellular location">
    <subcellularLocation>
        <location evidence="1 10">Cell outer membrane</location>
        <topology evidence="1 10">Multi-pass membrane protein</topology>
    </subcellularLocation>
</comment>
<dbReference type="PROSITE" id="PS52016">
    <property type="entry name" value="TONB_DEPENDENT_REC_3"/>
    <property type="match status" value="1"/>
</dbReference>
<dbReference type="SUPFAM" id="SSF56935">
    <property type="entry name" value="Porins"/>
    <property type="match status" value="1"/>
</dbReference>
<evidence type="ECO:0000256" key="3">
    <source>
        <dbReference type="ARBA" id="ARBA00022452"/>
    </source>
</evidence>
<keyword evidence="4 10" id="KW-0812">Transmembrane</keyword>
<dbReference type="GO" id="GO:0015344">
    <property type="term" value="F:siderophore uptake transmembrane transporter activity"/>
    <property type="evidence" value="ECO:0007669"/>
    <property type="project" value="TreeGrafter"/>
</dbReference>
<feature type="domain" description="TonB-dependent receptor plug" evidence="14">
    <location>
        <begin position="47"/>
        <end position="152"/>
    </location>
</feature>
<dbReference type="GO" id="GO:0044718">
    <property type="term" value="P:siderophore transmembrane transport"/>
    <property type="evidence" value="ECO:0007669"/>
    <property type="project" value="TreeGrafter"/>
</dbReference>
<dbReference type="InterPro" id="IPR037066">
    <property type="entry name" value="Plug_dom_sf"/>
</dbReference>
<dbReference type="Proteomes" id="UP000093432">
    <property type="component" value="Unassembled WGS sequence"/>
</dbReference>
<dbReference type="InterPro" id="IPR000531">
    <property type="entry name" value="Beta-barrel_TonB"/>
</dbReference>
<dbReference type="InterPro" id="IPR036942">
    <property type="entry name" value="Beta-barrel_TonB_sf"/>
</dbReference>
<evidence type="ECO:0000256" key="9">
    <source>
        <dbReference type="ARBA" id="ARBA00023237"/>
    </source>
</evidence>
<name>A0A1B8ZV05_9FLAO</name>
<dbReference type="Gene3D" id="2.170.130.10">
    <property type="entry name" value="TonB-dependent receptor, plug domain"/>
    <property type="match status" value="1"/>
</dbReference>
<dbReference type="OrthoDB" id="9782587at2"/>
<keyword evidence="3 10" id="KW-1134">Transmembrane beta strand</keyword>
<feature type="domain" description="TonB-dependent receptor-like beta-barrel" evidence="13">
    <location>
        <begin position="200"/>
        <end position="678"/>
    </location>
</feature>
<dbReference type="STRING" id="651561.BBI00_14095"/>
<feature type="signal peptide" evidence="12">
    <location>
        <begin position="1"/>
        <end position="18"/>
    </location>
</feature>
<accession>A0A1B8ZV05</accession>
<proteinExistence type="inferred from homology"/>
<keyword evidence="2 10" id="KW-0813">Transport</keyword>
<keyword evidence="7 10" id="KW-0472">Membrane</keyword>
<keyword evidence="5 12" id="KW-0732">Signal</keyword>
<evidence type="ECO:0000256" key="11">
    <source>
        <dbReference type="RuleBase" id="RU003357"/>
    </source>
</evidence>
<sequence length="729" mass="81938">MKRYICIAALLGCSIAHAQQNQEGSIDEINILGRKKIKQERAEFKRHAQSVETLSEEDLNRNNPAAIDQTLSTMPGLQVDKRTNFGGQRIVLRGYGNDQKFNNWGIKAYWNNMPLTTAEGITTLDDIDFAYVTNVEVIKGPAATMYGGGVGGAVRFYTRPDFTKGASVSENAMFGAFKTFQSRTQLNVADDNYSVSAAYGHLETDGYRPNGSGLKNFFNVNGTVKLGKKDQLSFFASQAYSYEHTSGQISYNDYYAGIDNGNAAYIRKNAGTKIKSTRVGLSNMVSLTSNFRNYTTLFYYNGNTESVSAGAYGITSAPNVGLRSTFTLKNEFKDFENRLDFGAEIQNSASTTSSYRFTGSETIPLQTTGMKDASYFKYNNNQSTYFVIDYLTYKPWGLTLLAGLSANRTNYDRKDLYALPELIPGRKDQSFNKKYDMAYTPHFALQKEWKHQIFNLSYSEGYNSPTAASSFITATNTVNDDLKPERARMFDFSVHGLLLNTKLDYRISAFRIDYSDKLAQLLIPGSTVPGQTYWTNTGSQKNTGLEFSVGYQYRTENSFIERVVPFVNLSYYDTKYKNFSVYDPKYQDPDTGKTIGKLMVYDHKTVVGVPRNKYAVGLDIFTKPGFYLVNTYNYLGNVYADFNNTNQVKGFGLLNSKLGFKKSFNKLDVDVYVMGNNLTSQVNYTFLFLGNNIGDWDQGSNYPKGTSTDLNPGPGKAYFFYGLNLKYRF</sequence>
<evidence type="ECO:0000256" key="2">
    <source>
        <dbReference type="ARBA" id="ARBA00022448"/>
    </source>
</evidence>
<feature type="chain" id="PRO_5008621211" evidence="12">
    <location>
        <begin position="19"/>
        <end position="729"/>
    </location>
</feature>
<keyword evidence="9 10" id="KW-0998">Cell outer membrane</keyword>
<organism evidence="15 16">
    <name type="scientific">Chryseobacterium arthrosphaerae</name>
    <dbReference type="NCBI Taxonomy" id="651561"/>
    <lineage>
        <taxon>Bacteria</taxon>
        <taxon>Pseudomonadati</taxon>
        <taxon>Bacteroidota</taxon>
        <taxon>Flavobacteriia</taxon>
        <taxon>Flavobacteriales</taxon>
        <taxon>Weeksellaceae</taxon>
        <taxon>Chryseobacterium group</taxon>
        <taxon>Chryseobacterium</taxon>
    </lineage>
</organism>
<dbReference type="Gene3D" id="2.40.170.20">
    <property type="entry name" value="TonB-dependent receptor, beta-barrel domain"/>
    <property type="match status" value="1"/>
</dbReference>
<comment type="caution">
    <text evidence="15">The sequence shown here is derived from an EMBL/GenBank/DDBJ whole genome shotgun (WGS) entry which is preliminary data.</text>
</comment>